<keyword evidence="2" id="KW-1185">Reference proteome</keyword>
<name>A0A366XWA0_9BACI</name>
<reference evidence="1 2" key="1">
    <citation type="submission" date="2018-07" db="EMBL/GenBank/DDBJ databases">
        <title>Lottiidibacillus patelloidae gen. nov., sp. nov., isolated from the intestinal tract of a marine limpet and the reclassification of B. taeanensis BH030017T, B. algicola KMM 3737T and B. hwajinpoensis SW-72T as genus Lottiidibacillus.</title>
        <authorList>
            <person name="Liu R."/>
            <person name="Huang Z."/>
        </authorList>
    </citation>
    <scope>NUCLEOTIDE SEQUENCE [LARGE SCALE GENOMIC DNA]</scope>
    <source>
        <strain evidence="1 2">BH030017</strain>
    </source>
</reference>
<gene>
    <name evidence="1" type="ORF">DS031_17750</name>
</gene>
<dbReference type="OrthoDB" id="2889763at2"/>
<proteinExistence type="predicted"/>
<comment type="caution">
    <text evidence="1">The sequence shown here is derived from an EMBL/GenBank/DDBJ whole genome shotgun (WGS) entry which is preliminary data.</text>
</comment>
<evidence type="ECO:0000313" key="1">
    <source>
        <dbReference type="EMBL" id="RBW68221.1"/>
    </source>
</evidence>
<dbReference type="EMBL" id="QOCW01000023">
    <property type="protein sequence ID" value="RBW68221.1"/>
    <property type="molecule type" value="Genomic_DNA"/>
</dbReference>
<dbReference type="Proteomes" id="UP000253314">
    <property type="component" value="Unassembled WGS sequence"/>
</dbReference>
<dbReference type="AlphaFoldDB" id="A0A366XWA0"/>
<protein>
    <submittedName>
        <fullName evidence="1">Uncharacterized protein</fullName>
    </submittedName>
</protein>
<accession>A0A366XWA0</accession>
<dbReference type="RefSeq" id="WP_113807398.1">
    <property type="nucleotide sequence ID" value="NZ_QOCW01000023.1"/>
</dbReference>
<organism evidence="1 2">
    <name type="scientific">Bacillus taeanensis</name>
    <dbReference type="NCBI Taxonomy" id="273032"/>
    <lineage>
        <taxon>Bacteria</taxon>
        <taxon>Bacillati</taxon>
        <taxon>Bacillota</taxon>
        <taxon>Bacilli</taxon>
        <taxon>Bacillales</taxon>
        <taxon>Bacillaceae</taxon>
        <taxon>Bacillus</taxon>
    </lineage>
</organism>
<sequence>MFVCECGGIMIVVGIEEPPEHLSKEEKLIYNRVCDVECQKCGKKQYSQPYDYGTKINEVKKTKRLQ</sequence>
<evidence type="ECO:0000313" key="2">
    <source>
        <dbReference type="Proteomes" id="UP000253314"/>
    </source>
</evidence>